<dbReference type="InterPro" id="IPR050763">
    <property type="entry name" value="ABC_transporter_ATP-binding"/>
</dbReference>
<dbReference type="RefSeq" id="WP_078110702.1">
    <property type="nucleotide sequence ID" value="NZ_CP065424.1"/>
</dbReference>
<keyword evidence="4" id="KW-0547">Nucleotide-binding</keyword>
<dbReference type="Proteomes" id="UP000189761">
    <property type="component" value="Unassembled WGS sequence"/>
</dbReference>
<dbReference type="PANTHER" id="PTHR42711:SF19">
    <property type="entry name" value="DOXORUBICIN RESISTANCE ATP-BINDING PROTEIN DRRA"/>
    <property type="match status" value="1"/>
</dbReference>
<dbReference type="InterPro" id="IPR017871">
    <property type="entry name" value="ABC_transporter-like_CS"/>
</dbReference>
<evidence type="ECO:0000313" key="10">
    <source>
        <dbReference type="EMBL" id="OOP67360.1"/>
    </source>
</evidence>
<protein>
    <submittedName>
        <fullName evidence="10">ABC transporter ATP-binding protein</fullName>
    </submittedName>
</protein>
<dbReference type="Pfam" id="PF00005">
    <property type="entry name" value="ABC_tran"/>
    <property type="match status" value="1"/>
</dbReference>
<evidence type="ECO:0000259" key="9">
    <source>
        <dbReference type="PROSITE" id="PS50893"/>
    </source>
</evidence>
<evidence type="ECO:0000256" key="2">
    <source>
        <dbReference type="ARBA" id="ARBA00022448"/>
    </source>
</evidence>
<keyword evidence="7" id="KW-0472">Membrane</keyword>
<dbReference type="InterPro" id="IPR027417">
    <property type="entry name" value="P-loop_NTPase"/>
</dbReference>
<feature type="domain" description="ABC transporter" evidence="9">
    <location>
        <begin position="6"/>
        <end position="236"/>
    </location>
</feature>
<dbReference type="GO" id="GO:1900753">
    <property type="term" value="P:doxorubicin transport"/>
    <property type="evidence" value="ECO:0007669"/>
    <property type="project" value="InterPro"/>
</dbReference>
<organism evidence="10 11">
    <name type="scientific">Heyndrickxia oleronia</name>
    <dbReference type="NCBI Taxonomy" id="38875"/>
    <lineage>
        <taxon>Bacteria</taxon>
        <taxon>Bacillati</taxon>
        <taxon>Bacillota</taxon>
        <taxon>Bacilli</taxon>
        <taxon>Bacillales</taxon>
        <taxon>Bacillaceae</taxon>
        <taxon>Heyndrickxia</taxon>
    </lineage>
</organism>
<dbReference type="GO" id="GO:0005886">
    <property type="term" value="C:plasma membrane"/>
    <property type="evidence" value="ECO:0007669"/>
    <property type="project" value="UniProtKB-SubCell"/>
</dbReference>
<dbReference type="EMBL" id="MTLA01000202">
    <property type="protein sequence ID" value="OOP67360.1"/>
    <property type="molecule type" value="Genomic_DNA"/>
</dbReference>
<keyword evidence="2" id="KW-0813">Transport</keyword>
<dbReference type="FunFam" id="3.40.50.300:FF:000589">
    <property type="entry name" value="ABC transporter, ATP-binding subunit"/>
    <property type="match status" value="1"/>
</dbReference>
<evidence type="ECO:0000256" key="8">
    <source>
        <dbReference type="ARBA" id="ARBA00049985"/>
    </source>
</evidence>
<evidence type="ECO:0000313" key="11">
    <source>
        <dbReference type="Proteomes" id="UP000189761"/>
    </source>
</evidence>
<dbReference type="InterPro" id="IPR005894">
    <property type="entry name" value="DrrA"/>
</dbReference>
<evidence type="ECO:0000256" key="5">
    <source>
        <dbReference type="ARBA" id="ARBA00022840"/>
    </source>
</evidence>
<dbReference type="InterPro" id="IPR003439">
    <property type="entry name" value="ABC_transporter-like_ATP-bd"/>
</dbReference>
<evidence type="ECO:0000256" key="4">
    <source>
        <dbReference type="ARBA" id="ARBA00022741"/>
    </source>
</evidence>
<dbReference type="SMART" id="SM00382">
    <property type="entry name" value="AAA"/>
    <property type="match status" value="1"/>
</dbReference>
<keyword evidence="11" id="KW-1185">Reference proteome</keyword>
<reference evidence="10 11" key="1">
    <citation type="submission" date="2017-01" db="EMBL/GenBank/DDBJ databases">
        <title>Draft genome sequence of Bacillus oleronius.</title>
        <authorList>
            <person name="Allam M."/>
        </authorList>
    </citation>
    <scope>NUCLEOTIDE SEQUENCE [LARGE SCALE GENOMIC DNA]</scope>
    <source>
        <strain evidence="10 11">DSM 9356</strain>
    </source>
</reference>
<proteinExistence type="inferred from homology"/>
<name>A0A8E2LCU1_9BACI</name>
<evidence type="ECO:0000256" key="6">
    <source>
        <dbReference type="ARBA" id="ARBA00022967"/>
    </source>
</evidence>
<dbReference type="PROSITE" id="PS00211">
    <property type="entry name" value="ABC_TRANSPORTER_1"/>
    <property type="match status" value="1"/>
</dbReference>
<evidence type="ECO:0000256" key="3">
    <source>
        <dbReference type="ARBA" id="ARBA00022475"/>
    </source>
</evidence>
<keyword evidence="5 10" id="KW-0067">ATP-binding</keyword>
<dbReference type="GO" id="GO:0005524">
    <property type="term" value="F:ATP binding"/>
    <property type="evidence" value="ECO:0007669"/>
    <property type="project" value="UniProtKB-KW"/>
</dbReference>
<evidence type="ECO:0000256" key="1">
    <source>
        <dbReference type="ARBA" id="ARBA00004413"/>
    </source>
</evidence>
<dbReference type="InterPro" id="IPR003593">
    <property type="entry name" value="AAA+_ATPase"/>
</dbReference>
<comment type="caution">
    <text evidence="10">The sequence shown here is derived from an EMBL/GenBank/DDBJ whole genome shotgun (WGS) entry which is preliminary data.</text>
</comment>
<keyword evidence="6" id="KW-1278">Translocase</keyword>
<dbReference type="Gene3D" id="3.40.50.300">
    <property type="entry name" value="P-loop containing nucleotide triphosphate hydrolases"/>
    <property type="match status" value="1"/>
</dbReference>
<accession>A0A8E2LCU1</accession>
<comment type="similarity">
    <text evidence="8">Belongs to the ABC transporter superfamily. Drug exporter-1 (DrugE1) (TC 3.A.1.105) family.</text>
</comment>
<dbReference type="PANTHER" id="PTHR42711">
    <property type="entry name" value="ABC TRANSPORTER ATP-BINDING PROTEIN"/>
    <property type="match status" value="1"/>
</dbReference>
<dbReference type="GO" id="GO:0043215">
    <property type="term" value="P:daunorubicin transport"/>
    <property type="evidence" value="ECO:0007669"/>
    <property type="project" value="InterPro"/>
</dbReference>
<comment type="subcellular location">
    <subcellularLocation>
        <location evidence="1">Cell membrane</location>
        <topology evidence="1">Peripheral membrane protein</topology>
        <orientation evidence="1">Cytoplasmic side</orientation>
    </subcellularLocation>
</comment>
<dbReference type="GO" id="GO:0016887">
    <property type="term" value="F:ATP hydrolysis activity"/>
    <property type="evidence" value="ECO:0007669"/>
    <property type="project" value="InterPro"/>
</dbReference>
<dbReference type="AlphaFoldDB" id="A0A8E2LCU1"/>
<evidence type="ECO:0000256" key="7">
    <source>
        <dbReference type="ARBA" id="ARBA00023136"/>
    </source>
</evidence>
<dbReference type="SUPFAM" id="SSF52540">
    <property type="entry name" value="P-loop containing nucleoside triphosphate hydrolases"/>
    <property type="match status" value="1"/>
</dbReference>
<sequence length="295" mass="32180">MTTVAIEIAGLRKSFGNHEVLSGIDLKVSSGSIFALLGPNGAGKTTLINILSTLVFPGEGSVRVGGYDVVTEKAGVKRSISLTGQFSAVDEILTAEENLRMMGRLSGLSPAQSRTRATELLEYFDLVEAAHKKVKTFSGGMRRRLDLAISLVVRRSILFLDEPTTGLDTHSRRALWDIILKLAASGMTIFLTTQYLEEADQLADEIAIIAKGRIVAQGSADELKSRIGGEVVEFRNGNDEVIQEFPTDGSIQELKSVLDEYMGHFPENTRINIRKPSMDDVFIDLTMTKQEGSLS</sequence>
<dbReference type="PROSITE" id="PS50893">
    <property type="entry name" value="ABC_TRANSPORTER_2"/>
    <property type="match status" value="1"/>
</dbReference>
<dbReference type="NCBIfam" id="TIGR01188">
    <property type="entry name" value="drrA"/>
    <property type="match status" value="1"/>
</dbReference>
<keyword evidence="3" id="KW-1003">Cell membrane</keyword>
<gene>
    <name evidence="10" type="ORF">BWZ43_16165</name>
</gene>